<dbReference type="PROSITE" id="PS00623">
    <property type="entry name" value="GMC_OXRED_1"/>
    <property type="match status" value="1"/>
</dbReference>
<evidence type="ECO:0000313" key="10">
    <source>
        <dbReference type="Proteomes" id="UP001302367"/>
    </source>
</evidence>
<dbReference type="InterPro" id="IPR036188">
    <property type="entry name" value="FAD/NAD-bd_sf"/>
</dbReference>
<dbReference type="EMBL" id="CP134190">
    <property type="protein sequence ID" value="WPB06431.1"/>
    <property type="molecule type" value="Genomic_DNA"/>
</dbReference>
<dbReference type="Gene3D" id="3.50.50.60">
    <property type="entry name" value="FAD/NAD(P)-binding domain"/>
    <property type="match status" value="1"/>
</dbReference>
<dbReference type="SUPFAM" id="SSF54373">
    <property type="entry name" value="FAD-linked reductases, C-terminal domain"/>
    <property type="match status" value="1"/>
</dbReference>
<dbReference type="Pfam" id="PF00734">
    <property type="entry name" value="CBM_1"/>
    <property type="match status" value="1"/>
</dbReference>
<reference evidence="7 9" key="1">
    <citation type="submission" date="2015-10" db="EMBL/GenBank/DDBJ databases">
        <title>The cercosporin biosynthetic gene cluster was horizontally transferred to several fungal lineages and shown to be expanded in Cercospora beticola based on microsynteny with recipient genomes.</title>
        <authorList>
            <person name="De Jonge R."/>
            <person name="Ebert M.K."/>
            <person name="Suttle J.C."/>
            <person name="Jurick Ii W.M."/>
            <person name="Secor G.A."/>
            <person name="Thomma B.P."/>
            <person name="Van De Peer Y."/>
            <person name="Bolton M.D."/>
        </authorList>
    </citation>
    <scope>NUCLEOTIDE SEQUENCE [LARGE SCALE GENOMIC DNA]</scope>
    <source>
        <strain evidence="7 9">09-40</strain>
    </source>
</reference>
<keyword evidence="10" id="KW-1185">Reference proteome</keyword>
<dbReference type="InterPro" id="IPR015920">
    <property type="entry name" value="Cellobiose_DH-like_cyt"/>
</dbReference>
<dbReference type="GO" id="GO:0016614">
    <property type="term" value="F:oxidoreductase activity, acting on CH-OH group of donors"/>
    <property type="evidence" value="ECO:0007669"/>
    <property type="project" value="InterPro"/>
</dbReference>
<evidence type="ECO:0000313" key="7">
    <source>
        <dbReference type="EMBL" id="PIA92156.1"/>
    </source>
</evidence>
<name>A0A2G5HHT9_CERBT</name>
<keyword evidence="3" id="KW-0274">FAD</keyword>
<evidence type="ECO:0000313" key="8">
    <source>
        <dbReference type="EMBL" id="WPB06431.1"/>
    </source>
</evidence>
<dbReference type="SMART" id="SM00236">
    <property type="entry name" value="fCBD"/>
    <property type="match status" value="1"/>
</dbReference>
<dbReference type="Pfam" id="PF16010">
    <property type="entry name" value="CDH-cyt"/>
    <property type="match status" value="1"/>
</dbReference>
<dbReference type="Proteomes" id="UP000230605">
    <property type="component" value="Chromosome 7"/>
</dbReference>
<dbReference type="GO" id="GO:0050660">
    <property type="term" value="F:flavin adenine dinucleotide binding"/>
    <property type="evidence" value="ECO:0007669"/>
    <property type="project" value="InterPro"/>
</dbReference>
<dbReference type="OrthoDB" id="413885at2759"/>
<dbReference type="EMBL" id="LKMD01000106">
    <property type="protein sequence ID" value="PIA92156.1"/>
    <property type="molecule type" value="Genomic_DNA"/>
</dbReference>
<keyword evidence="3" id="KW-0285">Flavoprotein</keyword>
<dbReference type="Pfam" id="PF05199">
    <property type="entry name" value="GMC_oxred_C"/>
    <property type="match status" value="1"/>
</dbReference>
<dbReference type="PROSITE" id="PS00562">
    <property type="entry name" value="CBM1_1"/>
    <property type="match status" value="1"/>
</dbReference>
<proteinExistence type="inferred from homology"/>
<evidence type="ECO:0000259" key="6">
    <source>
        <dbReference type="PROSITE" id="PS51164"/>
    </source>
</evidence>
<accession>A0A2G5HHT9</accession>
<dbReference type="AlphaFoldDB" id="A0A2G5HHT9"/>
<dbReference type="SUPFAM" id="SSF49344">
    <property type="entry name" value="CBD9-like"/>
    <property type="match status" value="1"/>
</dbReference>
<dbReference type="PROSITE" id="PS00624">
    <property type="entry name" value="GMC_OXRED_2"/>
    <property type="match status" value="1"/>
</dbReference>
<evidence type="ECO:0000256" key="4">
    <source>
        <dbReference type="SAM" id="MobiDB-lite"/>
    </source>
</evidence>
<evidence type="ECO:0000313" key="9">
    <source>
        <dbReference type="Proteomes" id="UP000230605"/>
    </source>
</evidence>
<organism evidence="7 9">
    <name type="scientific">Cercospora beticola</name>
    <name type="common">Sugarbeet leaf spot fungus</name>
    <dbReference type="NCBI Taxonomy" id="122368"/>
    <lineage>
        <taxon>Eukaryota</taxon>
        <taxon>Fungi</taxon>
        <taxon>Dikarya</taxon>
        <taxon>Ascomycota</taxon>
        <taxon>Pezizomycotina</taxon>
        <taxon>Dothideomycetes</taxon>
        <taxon>Dothideomycetidae</taxon>
        <taxon>Mycosphaerellales</taxon>
        <taxon>Mycosphaerellaceae</taxon>
        <taxon>Cercospora</taxon>
    </lineage>
</organism>
<dbReference type="CDD" id="cd09630">
    <property type="entry name" value="CDH_like_cytochrome"/>
    <property type="match status" value="1"/>
</dbReference>
<dbReference type="GO" id="GO:0030248">
    <property type="term" value="F:cellulose binding"/>
    <property type="evidence" value="ECO:0007669"/>
    <property type="project" value="InterPro"/>
</dbReference>
<dbReference type="InterPro" id="IPR007867">
    <property type="entry name" value="GMC_OxRtase_C"/>
</dbReference>
<dbReference type="InterPro" id="IPR000172">
    <property type="entry name" value="GMC_OxRdtase_N"/>
</dbReference>
<evidence type="ECO:0000256" key="2">
    <source>
        <dbReference type="ARBA" id="ARBA00022729"/>
    </source>
</evidence>
<feature type="chain" id="PRO_5013559199" evidence="5">
    <location>
        <begin position="20"/>
        <end position="857"/>
    </location>
</feature>
<evidence type="ECO:0000256" key="1">
    <source>
        <dbReference type="ARBA" id="ARBA00010790"/>
    </source>
</evidence>
<dbReference type="GO" id="GO:0005975">
    <property type="term" value="P:carbohydrate metabolic process"/>
    <property type="evidence" value="ECO:0007669"/>
    <property type="project" value="InterPro"/>
</dbReference>
<dbReference type="Gene3D" id="2.60.40.1210">
    <property type="entry name" value="Cellobiose dehydrogenase, cytochrome domain"/>
    <property type="match status" value="1"/>
</dbReference>
<dbReference type="PANTHER" id="PTHR47190">
    <property type="entry name" value="DEHYDROGENASE, PUTATIVE-RELATED"/>
    <property type="match status" value="1"/>
</dbReference>
<dbReference type="InterPro" id="IPR053208">
    <property type="entry name" value="GMC_Oxidoreductase_CD"/>
</dbReference>
<evidence type="ECO:0000256" key="3">
    <source>
        <dbReference type="RuleBase" id="RU003968"/>
    </source>
</evidence>
<evidence type="ECO:0000256" key="5">
    <source>
        <dbReference type="SAM" id="SignalP"/>
    </source>
</evidence>
<feature type="region of interest" description="Disordered" evidence="4">
    <location>
        <begin position="216"/>
        <end position="247"/>
    </location>
</feature>
<feature type="compositionally biased region" description="Polar residues" evidence="4">
    <location>
        <begin position="216"/>
        <end position="227"/>
    </location>
</feature>
<gene>
    <name evidence="7" type="ORF">CB0940_09264</name>
    <name evidence="8" type="ORF">RHO25_011088</name>
</gene>
<dbReference type="Proteomes" id="UP001302367">
    <property type="component" value="Chromosome 7"/>
</dbReference>
<dbReference type="Pfam" id="PF00732">
    <property type="entry name" value="GMC_oxred_N"/>
    <property type="match status" value="1"/>
</dbReference>
<feature type="domain" description="CBM1" evidence="6">
    <location>
        <begin position="819"/>
        <end position="855"/>
    </location>
</feature>
<feature type="signal peptide" evidence="5">
    <location>
        <begin position="1"/>
        <end position="19"/>
    </location>
</feature>
<dbReference type="SUPFAM" id="SSF51905">
    <property type="entry name" value="FAD/NAD(P)-binding domain"/>
    <property type="match status" value="1"/>
</dbReference>
<sequence length="857" mass="90547">MKFIQLTAAALTLATASVAQVFSSYTDEDGVVLWQNTFDPKVGAGNAQVGIALPPADAADLKNEYIGRIVAPIPEGGTWFGITHTAGMTGSLLLITWPNEGKVMTSFRHASGYVEPALYTGDATLKVINSFVNESHYGLTYRCENCWSWDQDGETGSSVPATTSGASQLLGWAQATVSPTNPEATDAAIVQHAQANIMAAAVASARNTDYTSWISLGTPETPTTSAPVASGTAAPAPPFGGNSTANATATASATTTAPAAPSCTSDLTITNRTWDYIVVGSGAGGIPVADRLSESGASVLLIEKGPPSTARWGGSLKPDWLEGQELTRFDVPGLDNQIWVDSAGIACTDVSVMAGCVLGGGTAVNAGLWWKPNPADFDFNFPDGWKSRDMQGAIDRTFQRIPFTDVPSQDGKIYQGEGYDVVAGALAASGWKNVTAGNAPAQKNLTFSRPNHMFSKGERGGPLATYLVTASQRQNFKMITGTSVTRVIRQGSRITGVEVDAFLEGGLCGQIKARAVVLSAGAFGTPKVLFRSGIGPQAQLETVLSAEGDKMILEEDWIRLPVGENLDDHTSTDIVITHPNITTYDFYGAYSDPIQADVDLYLSDRSGILAQSAPNLIAMFWEEITGTDGITRQLHYSARVESSHDIDSPNAVSITQYLGRGSTKRGVATITKALNMVVSEVPYPSDGENLAAIKTSIQHVLTAFSKNPAIKVAYPSPNTTLDDWMSTYPLTTSSRSANHWMGTAKMGSDSGLTEGGTSVVGLDTKVYGTDNLFVVDASLFPGMVTTNPSALIVAVAEQASKKILGVGLPNGTPGGDTVYEIGTYQQCGGKDWSGAVSCKEGWKCQAWNEYYFQCIPQ</sequence>
<dbReference type="PANTHER" id="PTHR47190:SF2">
    <property type="entry name" value="CELLOBIOSE DEHYDROGENASE (AFU_ORTHOLOGUE AFUA_2G17620)"/>
    <property type="match status" value="1"/>
</dbReference>
<dbReference type="GO" id="GO:0005576">
    <property type="term" value="C:extracellular region"/>
    <property type="evidence" value="ECO:0007669"/>
    <property type="project" value="InterPro"/>
</dbReference>
<dbReference type="PROSITE" id="PS51164">
    <property type="entry name" value="CBM1_2"/>
    <property type="match status" value="1"/>
</dbReference>
<keyword evidence="2 5" id="KW-0732">Signal</keyword>
<protein>
    <submittedName>
        <fullName evidence="7">Cellobiose dehydrogenase</fullName>
    </submittedName>
</protein>
<dbReference type="InterPro" id="IPR035971">
    <property type="entry name" value="CBD_sf"/>
</dbReference>
<comment type="similarity">
    <text evidence="1 3">Belongs to the GMC oxidoreductase family.</text>
</comment>
<reference evidence="8 10" key="2">
    <citation type="submission" date="2023-09" db="EMBL/GenBank/DDBJ databases">
        <title>Complete-Gapless Cercospora beticola genome.</title>
        <authorList>
            <person name="Wyatt N.A."/>
            <person name="Spanner R.E."/>
            <person name="Bolton M.D."/>
        </authorList>
    </citation>
    <scope>NUCLEOTIDE SEQUENCE [LARGE SCALE GENOMIC DNA]</scope>
    <source>
        <strain evidence="8">Cb09-40</strain>
    </source>
</reference>
<dbReference type="Gene3D" id="3.30.410.10">
    <property type="entry name" value="Cholesterol Oxidase, domain 2"/>
    <property type="match status" value="1"/>
</dbReference>
<dbReference type="InterPro" id="IPR000254">
    <property type="entry name" value="CBD"/>
</dbReference>
<dbReference type="SUPFAM" id="SSF57180">
    <property type="entry name" value="Cellulose-binding domain"/>
    <property type="match status" value="1"/>
</dbReference>